<dbReference type="EMBL" id="GL876974">
    <property type="protein sequence ID" value="KLU89995.1"/>
    <property type="molecule type" value="Genomic_DNA"/>
</dbReference>
<dbReference type="EnsemblFungi" id="MAPG_08962T0">
    <property type="protein sequence ID" value="MAPG_08962T0"/>
    <property type="gene ID" value="MAPG_08962"/>
</dbReference>
<dbReference type="OrthoDB" id="4812176at2759"/>
<dbReference type="AlphaFoldDB" id="A0A0C4E8P7"/>
<name>A0A0C4E8P7_MAGP6</name>
<reference evidence="2" key="3">
    <citation type="submission" date="2011-03" db="EMBL/GenBank/DDBJ databases">
        <title>Annotation of Magnaporthe poae ATCC 64411.</title>
        <authorList>
            <person name="Ma L.-J."/>
            <person name="Dead R."/>
            <person name="Young S.K."/>
            <person name="Zeng Q."/>
            <person name="Gargeya S."/>
            <person name="Fitzgerald M."/>
            <person name="Haas B."/>
            <person name="Abouelleil A."/>
            <person name="Alvarado L."/>
            <person name="Arachchi H.M."/>
            <person name="Berlin A."/>
            <person name="Brown A."/>
            <person name="Chapman S.B."/>
            <person name="Chen Z."/>
            <person name="Dunbar C."/>
            <person name="Freedman E."/>
            <person name="Gearin G."/>
            <person name="Gellesch M."/>
            <person name="Goldberg J."/>
            <person name="Griggs A."/>
            <person name="Gujja S."/>
            <person name="Heiman D."/>
            <person name="Howarth C."/>
            <person name="Larson L."/>
            <person name="Lui A."/>
            <person name="MacDonald P.J.P."/>
            <person name="Mehta T."/>
            <person name="Montmayeur A."/>
            <person name="Murphy C."/>
            <person name="Neiman D."/>
            <person name="Pearson M."/>
            <person name="Priest M."/>
            <person name="Roberts A."/>
            <person name="Saif S."/>
            <person name="Shea T."/>
            <person name="Shenoy N."/>
            <person name="Sisk P."/>
            <person name="Stolte C."/>
            <person name="Sykes S."/>
            <person name="Yandava C."/>
            <person name="Wortman J."/>
            <person name="Nusbaum C."/>
            <person name="Birren B."/>
        </authorList>
    </citation>
    <scope>NUCLEOTIDE SEQUENCE</scope>
    <source>
        <strain evidence="2">ATCC 64411</strain>
    </source>
</reference>
<dbReference type="EMBL" id="ADBL01002189">
    <property type="status" value="NOT_ANNOTATED_CDS"/>
    <property type="molecule type" value="Genomic_DNA"/>
</dbReference>
<evidence type="ECO:0000313" key="4">
    <source>
        <dbReference type="Proteomes" id="UP000011715"/>
    </source>
</evidence>
<dbReference type="VEuPathDB" id="FungiDB:MAPG_08962"/>
<evidence type="ECO:0000259" key="1">
    <source>
        <dbReference type="Pfam" id="PF06985"/>
    </source>
</evidence>
<dbReference type="Proteomes" id="UP000011715">
    <property type="component" value="Unassembled WGS sequence"/>
</dbReference>
<reference evidence="2" key="2">
    <citation type="submission" date="2010-05" db="EMBL/GenBank/DDBJ databases">
        <title>The Genome Sequence of Magnaporthe poae strain ATCC 64411.</title>
        <authorList>
            <consortium name="The Broad Institute Genome Sequencing Platform"/>
            <consortium name="Broad Institute Genome Sequencing Center for Infectious Disease"/>
            <person name="Ma L.-J."/>
            <person name="Dead R."/>
            <person name="Young S."/>
            <person name="Zeng Q."/>
            <person name="Koehrsen M."/>
            <person name="Alvarado L."/>
            <person name="Berlin A."/>
            <person name="Chapman S.B."/>
            <person name="Chen Z."/>
            <person name="Freedman E."/>
            <person name="Gellesch M."/>
            <person name="Goldberg J."/>
            <person name="Griggs A."/>
            <person name="Gujja S."/>
            <person name="Heilman E.R."/>
            <person name="Heiman D."/>
            <person name="Hepburn T."/>
            <person name="Howarth C."/>
            <person name="Jen D."/>
            <person name="Larson L."/>
            <person name="Mehta T."/>
            <person name="Neiman D."/>
            <person name="Pearson M."/>
            <person name="Roberts A."/>
            <person name="Saif S."/>
            <person name="Shea T."/>
            <person name="Shenoy N."/>
            <person name="Sisk P."/>
            <person name="Stolte C."/>
            <person name="Sykes S."/>
            <person name="Walk T."/>
            <person name="White J."/>
            <person name="Yandava C."/>
            <person name="Haas B."/>
            <person name="Nusbaum C."/>
            <person name="Birren B."/>
        </authorList>
    </citation>
    <scope>NUCLEOTIDE SEQUENCE</scope>
    <source>
        <strain evidence="2">ATCC 64411</strain>
    </source>
</reference>
<dbReference type="Pfam" id="PF06985">
    <property type="entry name" value="HET"/>
    <property type="match status" value="1"/>
</dbReference>
<evidence type="ECO:0000313" key="2">
    <source>
        <dbReference type="EMBL" id="KLU89995.1"/>
    </source>
</evidence>
<sequence length="385" mass="42618">MGDIYAKAAVVIAAHSSADAHGGCLSTDHSRNEALATFTTTLDGETATISLRKHTFRHGGTPAHCTVDCGWETKLESRGWTFQETILAKRILHCTGSEMAWQCSHTMCECSTESDVDLDARFSEPFTKLLGRNPQYKPSREHPPSSHLLQCDWRDLVGLYTRRSFAFPEKDKLPALAGIVSTLSQAAPTVFPRADYMFGLWRGCLISDLLWCRGSDGTTLPRRLPQDTAPSWSWASLSHGPVVFPADSTNFEGDRGFKQACRVENVVCLPKSTRQIFESTGSGRIEILARVEQISLDRDVKVKGKVITLDAPNDINLLGTFYTVVLGWISRGGTIEPHGLVLVESWLESWLEGDSFKRVGYFRGPYIARSTVGSIHGGERRINLI</sequence>
<dbReference type="OMA" id="MCECSTE"/>
<dbReference type="STRING" id="644358.A0A0C4E8P7"/>
<dbReference type="InterPro" id="IPR010730">
    <property type="entry name" value="HET"/>
</dbReference>
<evidence type="ECO:0000313" key="3">
    <source>
        <dbReference type="EnsemblFungi" id="MAPG_08962T0"/>
    </source>
</evidence>
<feature type="domain" description="Heterokaryon incompatibility" evidence="1">
    <location>
        <begin position="1"/>
        <end position="84"/>
    </location>
</feature>
<keyword evidence="4" id="KW-1185">Reference proteome</keyword>
<proteinExistence type="predicted"/>
<dbReference type="PANTHER" id="PTHR33112">
    <property type="entry name" value="DOMAIN PROTEIN, PUTATIVE-RELATED"/>
    <property type="match status" value="1"/>
</dbReference>
<protein>
    <recommendedName>
        <fullName evidence="1">Heterokaryon incompatibility domain-containing protein</fullName>
    </recommendedName>
</protein>
<dbReference type="PANTHER" id="PTHR33112:SF9">
    <property type="entry name" value="HETEROKARYON INCOMPATIBILITY DOMAIN-CONTAINING PROTEIN"/>
    <property type="match status" value="1"/>
</dbReference>
<reference evidence="3" key="5">
    <citation type="submission" date="2015-06" db="UniProtKB">
        <authorList>
            <consortium name="EnsemblFungi"/>
        </authorList>
    </citation>
    <scope>IDENTIFICATION</scope>
    <source>
        <strain evidence="3">ATCC 64411</strain>
    </source>
</reference>
<reference evidence="4" key="1">
    <citation type="submission" date="2010-05" db="EMBL/GenBank/DDBJ databases">
        <title>The genome sequence of Magnaporthe poae strain ATCC 64411.</title>
        <authorList>
            <person name="Ma L.-J."/>
            <person name="Dead R."/>
            <person name="Young S."/>
            <person name="Zeng Q."/>
            <person name="Koehrsen M."/>
            <person name="Alvarado L."/>
            <person name="Berlin A."/>
            <person name="Chapman S.B."/>
            <person name="Chen Z."/>
            <person name="Freedman E."/>
            <person name="Gellesch M."/>
            <person name="Goldberg J."/>
            <person name="Griggs A."/>
            <person name="Gujja S."/>
            <person name="Heilman E.R."/>
            <person name="Heiman D."/>
            <person name="Hepburn T."/>
            <person name="Howarth C."/>
            <person name="Jen D."/>
            <person name="Larson L."/>
            <person name="Mehta T."/>
            <person name="Neiman D."/>
            <person name="Pearson M."/>
            <person name="Roberts A."/>
            <person name="Saif S."/>
            <person name="Shea T."/>
            <person name="Shenoy N."/>
            <person name="Sisk P."/>
            <person name="Stolte C."/>
            <person name="Sykes S."/>
            <person name="Walk T."/>
            <person name="White J."/>
            <person name="Yandava C."/>
            <person name="Haas B."/>
            <person name="Nusbaum C."/>
            <person name="Birren B."/>
        </authorList>
    </citation>
    <scope>NUCLEOTIDE SEQUENCE [LARGE SCALE GENOMIC DNA]</scope>
    <source>
        <strain evidence="4">ATCC 64411 / 73-15</strain>
    </source>
</reference>
<accession>A0A0C4E8P7</accession>
<gene>
    <name evidence="2" type="ORF">MAPG_08962</name>
</gene>
<organism evidence="3 4">
    <name type="scientific">Magnaporthiopsis poae (strain ATCC 64411 / 73-15)</name>
    <name type="common">Kentucky bluegrass fungus</name>
    <name type="synonym">Magnaporthe poae</name>
    <dbReference type="NCBI Taxonomy" id="644358"/>
    <lineage>
        <taxon>Eukaryota</taxon>
        <taxon>Fungi</taxon>
        <taxon>Dikarya</taxon>
        <taxon>Ascomycota</taxon>
        <taxon>Pezizomycotina</taxon>
        <taxon>Sordariomycetes</taxon>
        <taxon>Sordariomycetidae</taxon>
        <taxon>Magnaporthales</taxon>
        <taxon>Magnaporthaceae</taxon>
        <taxon>Magnaporthiopsis</taxon>
    </lineage>
</organism>
<reference evidence="3" key="4">
    <citation type="journal article" date="2015" name="G3 (Bethesda)">
        <title>Genome sequences of three phytopathogenic species of the Magnaporthaceae family of fungi.</title>
        <authorList>
            <person name="Okagaki L.H."/>
            <person name="Nunes C.C."/>
            <person name="Sailsbery J."/>
            <person name="Clay B."/>
            <person name="Brown D."/>
            <person name="John T."/>
            <person name="Oh Y."/>
            <person name="Young N."/>
            <person name="Fitzgerald M."/>
            <person name="Haas B.J."/>
            <person name="Zeng Q."/>
            <person name="Young S."/>
            <person name="Adiconis X."/>
            <person name="Fan L."/>
            <person name="Levin J.Z."/>
            <person name="Mitchell T.K."/>
            <person name="Okubara P.A."/>
            <person name="Farman M.L."/>
            <person name="Kohn L.M."/>
            <person name="Birren B."/>
            <person name="Ma L.-J."/>
            <person name="Dean R.A."/>
        </authorList>
    </citation>
    <scope>NUCLEOTIDE SEQUENCE</scope>
    <source>
        <strain evidence="3">ATCC 64411 / 73-15</strain>
    </source>
</reference>